<organism evidence="2 3">
    <name type="scientific">Modestobacter roseus</name>
    <dbReference type="NCBI Taxonomy" id="1181884"/>
    <lineage>
        <taxon>Bacteria</taxon>
        <taxon>Bacillati</taxon>
        <taxon>Actinomycetota</taxon>
        <taxon>Actinomycetes</taxon>
        <taxon>Geodermatophilales</taxon>
        <taxon>Geodermatophilaceae</taxon>
        <taxon>Modestobacter</taxon>
    </lineage>
</organism>
<feature type="region of interest" description="Disordered" evidence="1">
    <location>
        <begin position="30"/>
        <end position="77"/>
    </location>
</feature>
<evidence type="ECO:0000313" key="3">
    <source>
        <dbReference type="Proteomes" id="UP000321490"/>
    </source>
</evidence>
<dbReference type="Proteomes" id="UP000321490">
    <property type="component" value="Unassembled WGS sequence"/>
</dbReference>
<evidence type="ECO:0000313" key="2">
    <source>
        <dbReference type="EMBL" id="TWH75387.1"/>
    </source>
</evidence>
<comment type="caution">
    <text evidence="2">The sequence shown here is derived from an EMBL/GenBank/DDBJ whole genome shotgun (WGS) entry which is preliminary data.</text>
</comment>
<dbReference type="RefSeq" id="WP_153360510.1">
    <property type="nucleotide sequence ID" value="NZ_ML762494.1"/>
</dbReference>
<name>A0A562IWP6_9ACTN</name>
<reference evidence="2 3" key="1">
    <citation type="submission" date="2019-07" db="EMBL/GenBank/DDBJ databases">
        <title>R&amp;d 2014.</title>
        <authorList>
            <person name="Klenk H.-P."/>
        </authorList>
    </citation>
    <scope>NUCLEOTIDE SEQUENCE [LARGE SCALE GENOMIC DNA]</scope>
    <source>
        <strain evidence="2 3">DSM 45764</strain>
    </source>
</reference>
<accession>A0A562IWP6</accession>
<dbReference type="EMBL" id="VLKF01000001">
    <property type="protein sequence ID" value="TWH75387.1"/>
    <property type="molecule type" value="Genomic_DNA"/>
</dbReference>
<sequence length="77" mass="8168">MRVRKRWTWARGREGELGVAGRVTEVGTTRSVGAVGGGPANGRRPDGELGATVVPRVGDTGSPDGYMPGRTTPQRHR</sequence>
<dbReference type="AlphaFoldDB" id="A0A562IWP6"/>
<protein>
    <submittedName>
        <fullName evidence="2">Uncharacterized protein</fullName>
    </submittedName>
</protein>
<keyword evidence="3" id="KW-1185">Reference proteome</keyword>
<evidence type="ECO:0000256" key="1">
    <source>
        <dbReference type="SAM" id="MobiDB-lite"/>
    </source>
</evidence>
<proteinExistence type="predicted"/>
<gene>
    <name evidence="2" type="ORF">JD78_03943</name>
</gene>